<dbReference type="InterPro" id="IPR038153">
    <property type="entry name" value="EvaA-like_sf"/>
</dbReference>
<comment type="caution">
    <text evidence="2">The sequence shown here is derived from an EMBL/GenBank/DDBJ whole genome shotgun (WGS) entry which is preliminary data.</text>
</comment>
<feature type="domain" description="dTDP-4-dehydro-6-deoxy-alpha-D-glucopyranose 2,3-dehydratase" evidence="1">
    <location>
        <begin position="224"/>
        <end position="429"/>
    </location>
</feature>
<keyword evidence="3" id="KW-1185">Reference proteome</keyword>
<protein>
    <submittedName>
        <fullName evidence="2">Oxidase EvaA</fullName>
    </submittedName>
</protein>
<reference evidence="2 3" key="1">
    <citation type="submission" date="2018-03" db="EMBL/GenBank/DDBJ databases">
        <title>Genomic Encyclopedia of Type Strains, Phase III (KMG-III): the genomes of soil and plant-associated and newly described type strains.</title>
        <authorList>
            <person name="Whitman W."/>
        </authorList>
    </citation>
    <scope>NUCLEOTIDE SEQUENCE [LARGE SCALE GENOMIC DNA]</scope>
    <source>
        <strain evidence="2 3">CGMCC 4.7097</strain>
    </source>
</reference>
<feature type="domain" description="dTDP-4-dehydro-6-deoxy-alpha-D-glucopyranose 2,3-dehydratase" evidence="1">
    <location>
        <begin position="8"/>
        <end position="207"/>
    </location>
</feature>
<evidence type="ECO:0000313" key="2">
    <source>
        <dbReference type="EMBL" id="PSL52689.1"/>
    </source>
</evidence>
<organism evidence="2 3">
    <name type="scientific">Saccharothrix carnea</name>
    <dbReference type="NCBI Taxonomy" id="1280637"/>
    <lineage>
        <taxon>Bacteria</taxon>
        <taxon>Bacillati</taxon>
        <taxon>Actinomycetota</taxon>
        <taxon>Actinomycetes</taxon>
        <taxon>Pseudonocardiales</taxon>
        <taxon>Pseudonocardiaceae</taxon>
        <taxon>Saccharothrix</taxon>
    </lineage>
</organism>
<gene>
    <name evidence="2" type="ORF">B0I31_112158</name>
</gene>
<dbReference type="InterPro" id="IPR005212">
    <property type="entry name" value="EvaA-like"/>
</dbReference>
<dbReference type="AlphaFoldDB" id="A0A2P8I2J6"/>
<proteinExistence type="predicted"/>
<name>A0A2P8I2J6_SACCR</name>
<dbReference type="EMBL" id="PYAX01000012">
    <property type="protein sequence ID" value="PSL52689.1"/>
    <property type="molecule type" value="Genomic_DNA"/>
</dbReference>
<evidence type="ECO:0000259" key="1">
    <source>
        <dbReference type="Pfam" id="PF03559"/>
    </source>
</evidence>
<dbReference type="Pfam" id="PF03559">
    <property type="entry name" value="Hexose_dehydrat"/>
    <property type="match status" value="2"/>
</dbReference>
<dbReference type="Gene3D" id="3.90.79.40">
    <property type="entry name" value="EvaA sugar 2,3-dehydratase subunit"/>
    <property type="match status" value="2"/>
</dbReference>
<dbReference type="GO" id="GO:0016829">
    <property type="term" value="F:lyase activity"/>
    <property type="evidence" value="ECO:0007669"/>
    <property type="project" value="InterPro"/>
</dbReference>
<dbReference type="Proteomes" id="UP000241118">
    <property type="component" value="Unassembled WGS sequence"/>
</dbReference>
<accession>A0A2P8I2J6</accession>
<evidence type="ECO:0000313" key="3">
    <source>
        <dbReference type="Proteomes" id="UP000241118"/>
    </source>
</evidence>
<dbReference type="OrthoDB" id="9814961at2"/>
<dbReference type="RefSeq" id="WP_106618852.1">
    <property type="nucleotide sequence ID" value="NZ_PYAX01000012.1"/>
</dbReference>
<sequence>MFENLAGFFDWLDERRSANSYEVSVVGLDELDGWHTDPQTGNVAHASGRFFSVEGIEVHTDHREVASWTQPIIMQPEIGILGILVKEFDGVPHCLMQAKMEPGNINLVQLSPTVQATRSNYTRVHQGNPVPYLEHFLSPRSGRVVFDSLQSEQGSWFLNKRNRNMIIEADGDVTVRDDFCWLSVDQLQQLVHVENLVNMDSRTVLSGMPFLAPGTADEGARHTTEELLSWFTEAKSRYTLDRRVIRLSDVKNWIRSADAVSHESERFFRVVGISTRASNREVGSWSQPMFAPASRGVVAFVAKPFGPDGVLHLLVHARTEPGTGDVVEMSPTVACCPENYDDFPRDLRPRYLDYVLAASAGRVLVDVVHSEEGGRFYHAENRYQVVLADDDFPTEVPEDYTWMTVDQLTGFVRYGNHVNVGARSLLTCLAR</sequence>